<dbReference type="InterPro" id="IPR005135">
    <property type="entry name" value="Endo/exonuclease/phosphatase"/>
</dbReference>
<dbReference type="SUPFAM" id="SSF56219">
    <property type="entry name" value="DNase I-like"/>
    <property type="match status" value="1"/>
</dbReference>
<dbReference type="SUPFAM" id="SSF56672">
    <property type="entry name" value="DNA/RNA polymerases"/>
    <property type="match status" value="1"/>
</dbReference>
<evidence type="ECO:0000259" key="1">
    <source>
        <dbReference type="PROSITE" id="PS50878"/>
    </source>
</evidence>
<dbReference type="Proteomes" id="UP000603453">
    <property type="component" value="Unassembled WGS sequence"/>
</dbReference>
<evidence type="ECO:0000313" key="2">
    <source>
        <dbReference type="EMBL" id="KAG2192064.1"/>
    </source>
</evidence>
<proteinExistence type="predicted"/>
<dbReference type="InterPro" id="IPR000477">
    <property type="entry name" value="RT_dom"/>
</dbReference>
<dbReference type="OrthoDB" id="2284923at2759"/>
<dbReference type="Gene3D" id="3.60.10.10">
    <property type="entry name" value="Endonuclease/exonuclease/phosphatase"/>
    <property type="match status" value="1"/>
</dbReference>
<dbReference type="CDD" id="cd01650">
    <property type="entry name" value="RT_nLTR_like"/>
    <property type="match status" value="1"/>
</dbReference>
<name>A0A8H7QH53_9FUNG</name>
<dbReference type="AlphaFoldDB" id="A0A8H7QH53"/>
<comment type="caution">
    <text evidence="2">The sequence shown here is derived from an EMBL/GenBank/DDBJ whole genome shotgun (WGS) entry which is preliminary data.</text>
</comment>
<protein>
    <recommendedName>
        <fullName evidence="1">Reverse transcriptase domain-containing protein</fullName>
    </recommendedName>
</protein>
<dbReference type="Pfam" id="PF14529">
    <property type="entry name" value="Exo_endo_phos_2"/>
    <property type="match status" value="1"/>
</dbReference>
<keyword evidence="3" id="KW-1185">Reference proteome</keyword>
<dbReference type="PANTHER" id="PTHR19446">
    <property type="entry name" value="REVERSE TRANSCRIPTASES"/>
    <property type="match status" value="1"/>
</dbReference>
<dbReference type="InterPro" id="IPR036691">
    <property type="entry name" value="Endo/exonu/phosph_ase_sf"/>
</dbReference>
<feature type="domain" description="Reverse transcriptase" evidence="1">
    <location>
        <begin position="479"/>
        <end position="760"/>
    </location>
</feature>
<evidence type="ECO:0000313" key="3">
    <source>
        <dbReference type="Proteomes" id="UP000603453"/>
    </source>
</evidence>
<accession>A0A8H7QH53</accession>
<sequence>MISLLNANGLKATTVQDPLSHTLFSDMLLITETWLTPSMLLPTNWPQYHCYGQKVKNANNRGKGGITALFNPLCKHTVLQLPSPNDHTLSLKVGDLRVHCLYLPPSMPINQVFATLDSIPLLPNTILCGDFNARLGSFVGDHQSDSRGNRLLSWCSDHQLRILNESLAHGVPIFSGFRLGQEISSIVDFFITNIAPSSLLSAALQVESDLSLSSDHRLMHLTFDLAPSHDDVPLLPDRPLAPRRLWNLNRLKKPAYLQKYRESIKEKIAPLTTKLENWVSSPTLLCPSLDLFNESFNACVYDSLYLSVGNTPSRPSYWHKYWTTELQEAAESRDRCYKRWRRSIGIDKRIVERIQKSLETNFSKATKTISRIKSRNTHTASFTHTDGPMKAVDIMSTHLSSVYSGSSLPAPSLRPPSVHLHHFLPHSLDNTPFLDDDVISWRIKELPNNKAPGPDHIKAEMLKPVIDILASFFKLYFTLCYQWSNTPSLWRQATVFPIFKKGDRTDPANYRPISLTSVLRKLFEMTIVSQVTELSPALDHAQGGFRKQRSPLDQALCLHDLMHDYFNKHYHFPSVAFLDIKQAYDTVDRRVVWNILASTSSFPVPLLNLLIHMFDDVSISVLLANHRSDPFTPITGLLQGSVLSPHLYSLYIDSLPGVLRSAASDSTPEVFGIDDDEPVAVNSLLFADDVAIFGTKDEVEKMLQIAGDHSLKLGYRWSPSKCAILNAPSPRSSRTPNFAFTLYGEPIPTVDQFCYLGMEFTKKGLNAGKNIEARAAKAKSTMSLLTSVGVHRNGFSLLLSARLYKTFIRPKIEYGLAISCFTAREMSKLDTLQNSLVSMFVGSKHTAVAKHITCLPGMLHRYNTLVTKYVLRSEHLPEDSLLILLQESLSQTRLGNKLQTNALYTSLPDPIPTSPIILPHHTTTGKNVLLRASRPSTFVPDPILYLPMNNSARSRLCPCADFGQIITRDHFLTCRAIDADLIDSLPVSPPGVNRIDFALNSLPTKKKNKPPAFWPKLLSLLWMIDTLCHPLSNIPEDPDPGSSWFNYPR</sequence>
<dbReference type="EMBL" id="JAEPRD010000319">
    <property type="protein sequence ID" value="KAG2192064.1"/>
    <property type="molecule type" value="Genomic_DNA"/>
</dbReference>
<gene>
    <name evidence="2" type="ORF">INT47_006507</name>
</gene>
<dbReference type="GO" id="GO:0003824">
    <property type="term" value="F:catalytic activity"/>
    <property type="evidence" value="ECO:0007669"/>
    <property type="project" value="InterPro"/>
</dbReference>
<dbReference type="InterPro" id="IPR043502">
    <property type="entry name" value="DNA/RNA_pol_sf"/>
</dbReference>
<dbReference type="PROSITE" id="PS50878">
    <property type="entry name" value="RT_POL"/>
    <property type="match status" value="1"/>
</dbReference>
<reference evidence="2" key="1">
    <citation type="submission" date="2020-12" db="EMBL/GenBank/DDBJ databases">
        <title>Metabolic potential, ecology and presence of endohyphal bacteria is reflected in genomic diversity of Mucoromycotina.</title>
        <authorList>
            <person name="Muszewska A."/>
            <person name="Okrasinska A."/>
            <person name="Steczkiewicz K."/>
            <person name="Drgas O."/>
            <person name="Orlowska M."/>
            <person name="Perlinska-Lenart U."/>
            <person name="Aleksandrzak-Piekarczyk T."/>
            <person name="Szatraj K."/>
            <person name="Zielenkiewicz U."/>
            <person name="Pilsyk S."/>
            <person name="Malc E."/>
            <person name="Mieczkowski P."/>
            <person name="Kruszewska J.S."/>
            <person name="Biernat P."/>
            <person name="Pawlowska J."/>
        </authorList>
    </citation>
    <scope>NUCLEOTIDE SEQUENCE</scope>
    <source>
        <strain evidence="2">WA0000017839</strain>
    </source>
</reference>
<dbReference type="Pfam" id="PF00078">
    <property type="entry name" value="RVT_1"/>
    <property type="match status" value="1"/>
</dbReference>
<organism evidence="2 3">
    <name type="scientific">Mucor saturninus</name>
    <dbReference type="NCBI Taxonomy" id="64648"/>
    <lineage>
        <taxon>Eukaryota</taxon>
        <taxon>Fungi</taxon>
        <taxon>Fungi incertae sedis</taxon>
        <taxon>Mucoromycota</taxon>
        <taxon>Mucoromycotina</taxon>
        <taxon>Mucoromycetes</taxon>
        <taxon>Mucorales</taxon>
        <taxon>Mucorineae</taxon>
        <taxon>Mucoraceae</taxon>
        <taxon>Mucor</taxon>
    </lineage>
</organism>